<dbReference type="InterPro" id="IPR000629">
    <property type="entry name" value="RNA-helicase_DEAD-box_CS"/>
</dbReference>
<keyword evidence="5 11" id="KW-0347">Helicase</keyword>
<dbReference type="InterPro" id="IPR001650">
    <property type="entry name" value="Helicase_C-like"/>
</dbReference>
<dbReference type="InterPro" id="IPR027417">
    <property type="entry name" value="P-loop_NTPase"/>
</dbReference>
<dbReference type="FunFam" id="3.40.50.300:FF:000108">
    <property type="entry name" value="ATP-dependent RNA helicase RhlE"/>
    <property type="match status" value="1"/>
</dbReference>
<evidence type="ECO:0000256" key="8">
    <source>
        <dbReference type="ARBA" id="ARBA00047984"/>
    </source>
</evidence>
<evidence type="ECO:0000259" key="13">
    <source>
        <dbReference type="PROSITE" id="PS51192"/>
    </source>
</evidence>
<evidence type="ECO:0000256" key="5">
    <source>
        <dbReference type="ARBA" id="ARBA00022806"/>
    </source>
</evidence>
<dbReference type="Pfam" id="PF00271">
    <property type="entry name" value="Helicase_C"/>
    <property type="match status" value="1"/>
</dbReference>
<keyword evidence="3 11" id="KW-0547">Nucleotide-binding</keyword>
<evidence type="ECO:0000256" key="12">
    <source>
        <dbReference type="SAM" id="MobiDB-lite"/>
    </source>
</evidence>
<dbReference type="PROSITE" id="PS51195">
    <property type="entry name" value="Q_MOTIF"/>
    <property type="match status" value="1"/>
</dbReference>
<keyword evidence="6 11" id="KW-0067">ATP-binding</keyword>
<feature type="domain" description="Helicase ATP-binding" evidence="13">
    <location>
        <begin position="32"/>
        <end position="207"/>
    </location>
</feature>
<evidence type="ECO:0000256" key="10">
    <source>
        <dbReference type="PROSITE-ProRule" id="PRU00552"/>
    </source>
</evidence>
<comment type="similarity">
    <text evidence="7 11">Belongs to the DEAD box helicase family.</text>
</comment>
<evidence type="ECO:0000259" key="15">
    <source>
        <dbReference type="PROSITE" id="PS51195"/>
    </source>
</evidence>
<dbReference type="Gene3D" id="3.40.50.300">
    <property type="entry name" value="P-loop containing nucleotide triphosphate hydrolases"/>
    <property type="match status" value="2"/>
</dbReference>
<dbReference type="PANTHER" id="PTHR47959">
    <property type="entry name" value="ATP-DEPENDENT RNA HELICASE RHLE-RELATED"/>
    <property type="match status" value="1"/>
</dbReference>
<dbReference type="EC" id="3.6.4.13" evidence="1"/>
<evidence type="ECO:0000256" key="9">
    <source>
        <dbReference type="ARBA" id="ARBA00074363"/>
    </source>
</evidence>
<dbReference type="SUPFAM" id="SSF52540">
    <property type="entry name" value="P-loop containing nucleoside triphosphate hydrolases"/>
    <property type="match status" value="1"/>
</dbReference>
<dbReference type="InterPro" id="IPR014014">
    <property type="entry name" value="RNA_helicase_DEAD_Q_motif"/>
</dbReference>
<feature type="short sequence motif" description="Q motif" evidence="10">
    <location>
        <begin position="1"/>
        <end position="29"/>
    </location>
</feature>
<dbReference type="Proteomes" id="UP000199409">
    <property type="component" value="Unassembled WGS sequence"/>
</dbReference>
<feature type="domain" description="Helicase C-terminal" evidence="14">
    <location>
        <begin position="218"/>
        <end position="378"/>
    </location>
</feature>
<dbReference type="PROSITE" id="PS00039">
    <property type="entry name" value="DEAD_ATP_HELICASE"/>
    <property type="match status" value="1"/>
</dbReference>
<evidence type="ECO:0000259" key="14">
    <source>
        <dbReference type="PROSITE" id="PS51194"/>
    </source>
</evidence>
<dbReference type="CDD" id="cd00268">
    <property type="entry name" value="DEADc"/>
    <property type="match status" value="1"/>
</dbReference>
<dbReference type="SMART" id="SM00490">
    <property type="entry name" value="HELICc"/>
    <property type="match status" value="1"/>
</dbReference>
<name>A0A1H3X6A4_9BACT</name>
<evidence type="ECO:0000256" key="7">
    <source>
        <dbReference type="ARBA" id="ARBA00038437"/>
    </source>
</evidence>
<dbReference type="OrthoDB" id="9805696at2"/>
<dbReference type="AlphaFoldDB" id="A0A1H3X6A4"/>
<dbReference type="Pfam" id="PF00270">
    <property type="entry name" value="DEAD"/>
    <property type="match status" value="1"/>
</dbReference>
<dbReference type="STRING" id="37625.SAMN05660420_00839"/>
<organism evidence="16 17">
    <name type="scientific">Desulfuromusa kysingii</name>
    <dbReference type="NCBI Taxonomy" id="37625"/>
    <lineage>
        <taxon>Bacteria</taxon>
        <taxon>Pseudomonadati</taxon>
        <taxon>Thermodesulfobacteriota</taxon>
        <taxon>Desulfuromonadia</taxon>
        <taxon>Desulfuromonadales</taxon>
        <taxon>Geopsychrobacteraceae</taxon>
        <taxon>Desulfuromusa</taxon>
    </lineage>
</organism>
<dbReference type="SMART" id="SM00487">
    <property type="entry name" value="DEXDc"/>
    <property type="match status" value="1"/>
</dbReference>
<dbReference type="PROSITE" id="PS51194">
    <property type="entry name" value="HELICASE_CTER"/>
    <property type="match status" value="1"/>
</dbReference>
<gene>
    <name evidence="16" type="ORF">SAMN05660420_00839</name>
</gene>
<reference evidence="16 17" key="1">
    <citation type="submission" date="2016-10" db="EMBL/GenBank/DDBJ databases">
        <authorList>
            <person name="de Groot N.N."/>
        </authorList>
    </citation>
    <scope>NUCLEOTIDE SEQUENCE [LARGE SCALE GENOMIC DNA]</scope>
    <source>
        <strain evidence="16 17">DSM 7343</strain>
    </source>
</reference>
<evidence type="ECO:0000256" key="3">
    <source>
        <dbReference type="ARBA" id="ARBA00022741"/>
    </source>
</evidence>
<evidence type="ECO:0000256" key="6">
    <source>
        <dbReference type="ARBA" id="ARBA00022840"/>
    </source>
</evidence>
<dbReference type="GO" id="GO:0005829">
    <property type="term" value="C:cytosol"/>
    <property type="evidence" value="ECO:0007669"/>
    <property type="project" value="TreeGrafter"/>
</dbReference>
<accession>A0A1H3X6A4</accession>
<dbReference type="InterPro" id="IPR044742">
    <property type="entry name" value="DEAD/DEAH_RhlB"/>
</dbReference>
<evidence type="ECO:0000313" key="17">
    <source>
        <dbReference type="Proteomes" id="UP000199409"/>
    </source>
</evidence>
<keyword evidence="4 11" id="KW-0378">Hydrolase</keyword>
<dbReference type="CDD" id="cd18787">
    <property type="entry name" value="SF2_C_DEAD"/>
    <property type="match status" value="1"/>
</dbReference>
<dbReference type="GO" id="GO:0009266">
    <property type="term" value="P:response to temperature stimulus"/>
    <property type="evidence" value="ECO:0007669"/>
    <property type="project" value="UniProtKB-ARBA"/>
</dbReference>
<evidence type="ECO:0000256" key="11">
    <source>
        <dbReference type="RuleBase" id="RU000492"/>
    </source>
</evidence>
<dbReference type="PROSITE" id="PS51192">
    <property type="entry name" value="HELICASE_ATP_BIND_1"/>
    <property type="match status" value="1"/>
</dbReference>
<dbReference type="GO" id="GO:0005524">
    <property type="term" value="F:ATP binding"/>
    <property type="evidence" value="ECO:0007669"/>
    <property type="project" value="UniProtKB-KW"/>
</dbReference>
<dbReference type="GO" id="GO:0042255">
    <property type="term" value="P:ribosome assembly"/>
    <property type="evidence" value="ECO:0007669"/>
    <property type="project" value="UniProtKB-ARBA"/>
</dbReference>
<dbReference type="GO" id="GO:0016787">
    <property type="term" value="F:hydrolase activity"/>
    <property type="evidence" value="ECO:0007669"/>
    <property type="project" value="UniProtKB-KW"/>
</dbReference>
<keyword evidence="17" id="KW-1185">Reference proteome</keyword>
<evidence type="ECO:0000256" key="1">
    <source>
        <dbReference type="ARBA" id="ARBA00012552"/>
    </source>
</evidence>
<feature type="region of interest" description="Disordered" evidence="12">
    <location>
        <begin position="385"/>
        <end position="452"/>
    </location>
</feature>
<sequence>MSFQSLGLCAELLSAIATQGYTTPTPIQTQAIPVVFAGLDLLAGAQTGTGKTAAFALPIVQMLSATTPTKKRRNPRALILVPTRELAAQISEHMQNYGRRLSLRSTMIYGGVNIQAQIERLHRGIDIVVATPGRLLDHAARGTIKLSEIQFLVLDEADRMLDLGFIDEILKVAEYLPQERQSLLFSATYSQTIKQLADELLKNPKQIQVARQNIAADDINQVIYPVERSRKREMISHLIRHGQWNQVLVFTRTRYSADKLTAELLFDGINAAAIHSNKSQSLRTRTLKQFKQGERQVLVATDVASRGLDIAHLPYVVNYELPDVPEDYIHRIGRTGRAGESGQALSLVCPAEQPKLQAIEKLLKGTIPKQTIAEFPLLPVKRGALKKPRKATISKPDPKKVAAKTKANAPHKGKSTPKPKKVQKSNKSRTVGRKKAAPARATSQGGRRGNRS</sequence>
<evidence type="ECO:0000256" key="4">
    <source>
        <dbReference type="ARBA" id="ARBA00022801"/>
    </source>
</evidence>
<dbReference type="GO" id="GO:0003724">
    <property type="term" value="F:RNA helicase activity"/>
    <property type="evidence" value="ECO:0007669"/>
    <property type="project" value="UniProtKB-EC"/>
</dbReference>
<evidence type="ECO:0000313" key="16">
    <source>
        <dbReference type="EMBL" id="SDZ94803.1"/>
    </source>
</evidence>
<keyword evidence="2" id="KW-0963">Cytoplasm</keyword>
<evidence type="ECO:0000256" key="2">
    <source>
        <dbReference type="ARBA" id="ARBA00022490"/>
    </source>
</evidence>
<protein>
    <recommendedName>
        <fullName evidence="9">DEAD-box ATP-dependent RNA helicase RhpA</fullName>
        <ecNumber evidence="1">3.6.4.13</ecNumber>
    </recommendedName>
</protein>
<comment type="catalytic activity">
    <reaction evidence="8">
        <text>ATP + H2O = ADP + phosphate + H(+)</text>
        <dbReference type="Rhea" id="RHEA:13065"/>
        <dbReference type="ChEBI" id="CHEBI:15377"/>
        <dbReference type="ChEBI" id="CHEBI:15378"/>
        <dbReference type="ChEBI" id="CHEBI:30616"/>
        <dbReference type="ChEBI" id="CHEBI:43474"/>
        <dbReference type="ChEBI" id="CHEBI:456216"/>
        <dbReference type="EC" id="3.6.4.13"/>
    </reaction>
</comment>
<feature type="compositionally biased region" description="Basic residues" evidence="12">
    <location>
        <begin position="409"/>
        <end position="437"/>
    </location>
</feature>
<proteinExistence type="inferred from homology"/>
<feature type="domain" description="DEAD-box RNA helicase Q" evidence="15">
    <location>
        <begin position="1"/>
        <end position="29"/>
    </location>
</feature>
<dbReference type="EMBL" id="FNQN01000002">
    <property type="protein sequence ID" value="SDZ94803.1"/>
    <property type="molecule type" value="Genomic_DNA"/>
</dbReference>
<dbReference type="InterPro" id="IPR011545">
    <property type="entry name" value="DEAD/DEAH_box_helicase_dom"/>
</dbReference>
<dbReference type="InterPro" id="IPR014001">
    <property type="entry name" value="Helicase_ATP-bd"/>
</dbReference>
<dbReference type="PANTHER" id="PTHR47959:SF13">
    <property type="entry name" value="ATP-DEPENDENT RNA HELICASE RHLE"/>
    <property type="match status" value="1"/>
</dbReference>
<dbReference type="RefSeq" id="WP_092345035.1">
    <property type="nucleotide sequence ID" value="NZ_FNQN01000002.1"/>
</dbReference>
<dbReference type="GO" id="GO:0003676">
    <property type="term" value="F:nucleic acid binding"/>
    <property type="evidence" value="ECO:0007669"/>
    <property type="project" value="InterPro"/>
</dbReference>
<dbReference type="InterPro" id="IPR050079">
    <property type="entry name" value="DEAD_box_RNA_helicase"/>
</dbReference>